<evidence type="ECO:0000256" key="5">
    <source>
        <dbReference type="ARBA" id="ARBA00023172"/>
    </source>
</evidence>
<evidence type="ECO:0000313" key="9">
    <source>
        <dbReference type="EMBL" id="MBT9812447.1"/>
    </source>
</evidence>
<feature type="domain" description="Tyr recombinase" evidence="7">
    <location>
        <begin position="125"/>
        <end position="315"/>
    </location>
</feature>
<dbReference type="PROSITE" id="PS51898">
    <property type="entry name" value="TYR_RECOMBINASE"/>
    <property type="match status" value="1"/>
</dbReference>
<proteinExistence type="inferred from homology"/>
<keyword evidence="5" id="KW-0233">DNA recombination</keyword>
<reference evidence="9" key="1">
    <citation type="journal article" date="2021" name="Gut Microbes">
        <title>A synthetic consortium of 100 gut commensals modulates the composition and function in a colon model of the microbiome of elderly subjects.</title>
        <authorList>
            <person name="Perez M."/>
            <person name="Ntemiri A."/>
            <person name="Tan H."/>
            <person name="Harris H.M.B."/>
            <person name="Roager H.M."/>
            <person name="Ribiere C."/>
            <person name="O'Toole P.W."/>
        </authorList>
    </citation>
    <scope>NUCLEOTIDE SEQUENCE</scope>
    <source>
        <strain evidence="9">MCC335</strain>
    </source>
</reference>
<evidence type="ECO:0000259" key="7">
    <source>
        <dbReference type="PROSITE" id="PS51898"/>
    </source>
</evidence>
<dbReference type="InterPro" id="IPR010998">
    <property type="entry name" value="Integrase_recombinase_N"/>
</dbReference>
<evidence type="ECO:0000256" key="2">
    <source>
        <dbReference type="ARBA" id="ARBA00008857"/>
    </source>
</evidence>
<dbReference type="InterPro" id="IPR004107">
    <property type="entry name" value="Integrase_SAM-like_N"/>
</dbReference>
<dbReference type="AlphaFoldDB" id="A0AA41FJ71"/>
<dbReference type="Gene3D" id="1.10.150.130">
    <property type="match status" value="1"/>
</dbReference>
<evidence type="ECO:0000259" key="8">
    <source>
        <dbReference type="PROSITE" id="PS51900"/>
    </source>
</evidence>
<feature type="domain" description="Core-binding (CB)" evidence="8">
    <location>
        <begin position="7"/>
        <end position="100"/>
    </location>
</feature>
<dbReference type="GO" id="GO:0003677">
    <property type="term" value="F:DNA binding"/>
    <property type="evidence" value="ECO:0007669"/>
    <property type="project" value="UniProtKB-UniRule"/>
</dbReference>
<dbReference type="InterPro" id="IPR044068">
    <property type="entry name" value="CB"/>
</dbReference>
<comment type="similarity">
    <text evidence="2">Belongs to the 'phage' integrase family.</text>
</comment>
<dbReference type="InterPro" id="IPR011010">
    <property type="entry name" value="DNA_brk_join_enz"/>
</dbReference>
<protein>
    <submittedName>
        <fullName evidence="9">Tyrosine-type recombinase/integrase</fullName>
    </submittedName>
</protein>
<dbReference type="PANTHER" id="PTHR30349:SF81">
    <property type="entry name" value="TYROSINE RECOMBINASE XERC"/>
    <property type="match status" value="1"/>
</dbReference>
<evidence type="ECO:0000256" key="4">
    <source>
        <dbReference type="ARBA" id="ARBA00023125"/>
    </source>
</evidence>
<dbReference type="PROSITE" id="PS51900">
    <property type="entry name" value="CB"/>
    <property type="match status" value="1"/>
</dbReference>
<comment type="function">
    <text evidence="1">Site-specific tyrosine recombinase, which acts by catalyzing the cutting and rejoining of the recombining DNA molecules.</text>
</comment>
<dbReference type="PANTHER" id="PTHR30349">
    <property type="entry name" value="PHAGE INTEGRASE-RELATED"/>
    <property type="match status" value="1"/>
</dbReference>
<sequence length="342" mass="39721">MRKNKNPELILLLEQFLMEYMPLSSGLSPNTVRSYKHCFRLLFQYIYQIKKKEADAIRFRDLDFETVDGFLKWIETERGCSVSTRNLRLSALASFSSYAQNRNFEAATVFANAVRRIPVKKQSVQLRVTFSLDEVSVLLRLPDPGKRLGLRDQVLLNLMYASGARAQEVCDLKVRDFFTEKNLYKLTITGKGNKTRRIVIARPSGELLKWYLEKTCRAGQQETYIFSSQTHPQMTISCIEEIYKKYIAIAKAEHPEMFLEKSYTPHTMRHTTATHMLEAGVPIVAIKNFLGHSSISTTERYAELSQGTVNRHIRDWNEKWFSHQKENHANQKKENPLPDFLK</sequence>
<dbReference type="Pfam" id="PF02899">
    <property type="entry name" value="Phage_int_SAM_1"/>
    <property type="match status" value="1"/>
</dbReference>
<dbReference type="EMBL" id="WQPS01000063">
    <property type="protein sequence ID" value="MBT9812447.1"/>
    <property type="molecule type" value="Genomic_DNA"/>
</dbReference>
<evidence type="ECO:0000256" key="1">
    <source>
        <dbReference type="ARBA" id="ARBA00003283"/>
    </source>
</evidence>
<accession>A0AA41FJ71</accession>
<dbReference type="Proteomes" id="UP000708338">
    <property type="component" value="Unassembled WGS sequence"/>
</dbReference>
<organism evidence="9 10">
    <name type="scientific">Enterocloster citroniae</name>
    <dbReference type="NCBI Taxonomy" id="358743"/>
    <lineage>
        <taxon>Bacteria</taxon>
        <taxon>Bacillati</taxon>
        <taxon>Bacillota</taxon>
        <taxon>Clostridia</taxon>
        <taxon>Lachnospirales</taxon>
        <taxon>Lachnospiraceae</taxon>
        <taxon>Enterocloster</taxon>
    </lineage>
</organism>
<dbReference type="SUPFAM" id="SSF56349">
    <property type="entry name" value="DNA breaking-rejoining enzymes"/>
    <property type="match status" value="1"/>
</dbReference>
<dbReference type="Pfam" id="PF00589">
    <property type="entry name" value="Phage_integrase"/>
    <property type="match status" value="1"/>
</dbReference>
<comment type="caution">
    <text evidence="9">The sequence shown here is derived from an EMBL/GenBank/DDBJ whole genome shotgun (WGS) entry which is preliminary data.</text>
</comment>
<gene>
    <name evidence="9" type="ORF">GPL26_22875</name>
</gene>
<dbReference type="RefSeq" id="WP_215630280.1">
    <property type="nucleotide sequence ID" value="NZ_WQPS01000063.1"/>
</dbReference>
<evidence type="ECO:0000256" key="3">
    <source>
        <dbReference type="ARBA" id="ARBA00022908"/>
    </source>
</evidence>
<dbReference type="InterPro" id="IPR013762">
    <property type="entry name" value="Integrase-like_cat_sf"/>
</dbReference>
<dbReference type="Gene3D" id="1.10.443.10">
    <property type="entry name" value="Intergrase catalytic core"/>
    <property type="match status" value="1"/>
</dbReference>
<evidence type="ECO:0000313" key="10">
    <source>
        <dbReference type="Proteomes" id="UP000708338"/>
    </source>
</evidence>
<dbReference type="InterPro" id="IPR050090">
    <property type="entry name" value="Tyrosine_recombinase_XerCD"/>
</dbReference>
<dbReference type="InterPro" id="IPR002104">
    <property type="entry name" value="Integrase_catalytic"/>
</dbReference>
<keyword evidence="3" id="KW-0229">DNA integration</keyword>
<dbReference type="GO" id="GO:0015074">
    <property type="term" value="P:DNA integration"/>
    <property type="evidence" value="ECO:0007669"/>
    <property type="project" value="UniProtKB-KW"/>
</dbReference>
<name>A0AA41FJ71_9FIRM</name>
<evidence type="ECO:0000256" key="6">
    <source>
        <dbReference type="PROSITE-ProRule" id="PRU01248"/>
    </source>
</evidence>
<dbReference type="GO" id="GO:0006310">
    <property type="term" value="P:DNA recombination"/>
    <property type="evidence" value="ECO:0007669"/>
    <property type="project" value="UniProtKB-KW"/>
</dbReference>
<keyword evidence="4 6" id="KW-0238">DNA-binding</keyword>